<dbReference type="PRINTS" id="PR00980">
    <property type="entry name" value="TRNASYNTHALA"/>
</dbReference>
<dbReference type="InterPro" id="IPR018163">
    <property type="entry name" value="Thr/Ala-tRNA-synth_IIc_edit"/>
</dbReference>
<dbReference type="Proteomes" id="UP000027135">
    <property type="component" value="Unassembled WGS sequence"/>
</dbReference>
<evidence type="ECO:0000313" key="17">
    <source>
        <dbReference type="EMBL" id="KDR16062.1"/>
    </source>
</evidence>
<gene>
    <name evidence="17" type="ORF">L798_10073</name>
</gene>
<feature type="binding site" evidence="15">
    <location>
        <position position="809"/>
    </location>
    <ligand>
        <name>Zn(2+)</name>
        <dbReference type="ChEBI" id="CHEBI:29105"/>
    </ligand>
</feature>
<evidence type="ECO:0000256" key="13">
    <source>
        <dbReference type="ARBA" id="ARBA00032577"/>
    </source>
</evidence>
<dbReference type="InterPro" id="IPR018165">
    <property type="entry name" value="Ala-tRNA-synth_IIc_core"/>
</dbReference>
<dbReference type="GO" id="GO:0004813">
    <property type="term" value="F:alanine-tRNA ligase activity"/>
    <property type="evidence" value="ECO:0007669"/>
    <property type="project" value="UniProtKB-UniRule"/>
</dbReference>
<dbReference type="InterPro" id="IPR012947">
    <property type="entry name" value="tRNA_SAD"/>
</dbReference>
<sequence length="1065" mass="119165">MHIHLQSSMRIPAQHYHITKFNFYLRFIRHYHDAGPLSAKAIRQSFIDYFVQEHNHTFVRSSPVVPFCDPTVAFVNAGMNQFKSVFLGNVQPPCLRAANSQKCIRVGGKHNDLGVVGADGYHHTFFEMLGSWSFGDYFKKEACELAWNLLIGQYGLNPSRLYVTYHGGDSALGLGPDLETRDIWRQIGVSPNRILPFGSDDNFWEMGVTGPCGPCTEIHIDHVPGRQFAAAKVNMGCSDLTEIWNLVFIQYNRSEDGQLKELPCRHVDTGMGLERLVAILQGKRSNYDTDLFQPLFKAIHKFSRNVPVYQGQFDEEDTMGFDTGYRILADHARMMTVALADGMFPDQNYKLRRVMRKAMLVSQQKFGVECGLLTELTNYVADSLGDAYPEIVHRLKQIQLIVNHEEEVLRLLRLGAAVDWQEIVSVKPELSNLDIVEMPGLIAGYHELRAYARSASVNESLVARKSTVPSAAIRFEEKCIEKKIKENTELFENSIGSASVMIPGKLTFKLYDTYGLEEDVIIELARVEGFQVDVNGFRHLLNAAKVQSKESFRSEAENEQMQQIFHQLIKLGLNFTEDTQKYYYKKENDKYVFPPVKCKVKAIIVSGKIVSRIGPGTQCSVVLDQTNFYHEAGGQASDSGQLVMKDGTQFHVTDVTNYGGYLLHHGSVNKEGNDICVGDIATAEVNGDDRLGNMRNHTATHLLNAALRKIITVTYQKSSHVTESSLVFDFSVYGETFYVQNVEQLEEMVQRCVHAATPVKRYTVSADELFSLENVTLVPGEVYPEEKIYIIEVEADGLFTSREACCGTHVLNTADIRDFCIVGMKNAGSGTRSLVAVTGDYATSALQEGQQIAEKVTSLHAEVEYFLSSNVSAHEAEQLDMKLQKLKQKLAIGSHTLPFLVSSEELQKIEIIGKKLKDSARGCLRDELETEMLAVLANNQQSFLVHFLQCSSMIDSVPLQKATRMCPQIPVLLVAHSEGSVKAKCCVPKTLLSETFNAQLWMQPVLQVFKSEGAAPRGQDPCLVFNMKGKKLQPADFNTLMKDALQSATKFAELHLGPAKTQEQS</sequence>
<dbReference type="SUPFAM" id="SSF55681">
    <property type="entry name" value="Class II aaRS and biotin synthetases"/>
    <property type="match status" value="1"/>
</dbReference>
<evidence type="ECO:0000256" key="14">
    <source>
        <dbReference type="ARBA" id="ARBA00048300"/>
    </source>
</evidence>
<protein>
    <recommendedName>
        <fullName evidence="3">Alanine--tRNA ligase</fullName>
        <ecNumber evidence="2">6.1.1.7</ecNumber>
    </recommendedName>
    <alternativeName>
        <fullName evidence="13">Alanyl-tRNA synthetase</fullName>
    </alternativeName>
</protein>
<dbReference type="InterPro" id="IPR009000">
    <property type="entry name" value="Transl_B-barrel_sf"/>
</dbReference>
<dbReference type="SUPFAM" id="SSF55186">
    <property type="entry name" value="ThrRS/AlaRS common domain"/>
    <property type="match status" value="1"/>
</dbReference>
<dbReference type="InterPro" id="IPR050058">
    <property type="entry name" value="Ala-tRNA_ligase"/>
</dbReference>
<dbReference type="InterPro" id="IPR002318">
    <property type="entry name" value="Ala-tRNA-lgiase_IIc"/>
</dbReference>
<dbReference type="EC" id="6.1.1.7" evidence="2"/>
<evidence type="ECO:0000256" key="7">
    <source>
        <dbReference type="ARBA" id="ARBA00022741"/>
    </source>
</evidence>
<evidence type="ECO:0000256" key="10">
    <source>
        <dbReference type="ARBA" id="ARBA00022884"/>
    </source>
</evidence>
<comment type="function">
    <text evidence="15">Catalyzes the attachment of alanine to tRNA(Ala) in a two-step reaction: alanine is first activated by ATP to form Ala-AMP and then transferred to the acceptor end of tRNA(Ala). Also edits incorrectly charged tRNA(Ala) via its editing domain.</text>
</comment>
<dbReference type="OrthoDB" id="2423964at2759"/>
<dbReference type="SUPFAM" id="SSF50447">
    <property type="entry name" value="Translation proteins"/>
    <property type="match status" value="1"/>
</dbReference>
<dbReference type="OMA" id="ECFEIWR"/>
<organism evidence="17 18">
    <name type="scientific">Zootermopsis nevadensis</name>
    <name type="common">Dampwood termite</name>
    <dbReference type="NCBI Taxonomy" id="136037"/>
    <lineage>
        <taxon>Eukaryota</taxon>
        <taxon>Metazoa</taxon>
        <taxon>Ecdysozoa</taxon>
        <taxon>Arthropoda</taxon>
        <taxon>Hexapoda</taxon>
        <taxon>Insecta</taxon>
        <taxon>Pterygota</taxon>
        <taxon>Neoptera</taxon>
        <taxon>Polyneoptera</taxon>
        <taxon>Dictyoptera</taxon>
        <taxon>Blattodea</taxon>
        <taxon>Blattoidea</taxon>
        <taxon>Termitoidae</taxon>
        <taxon>Termopsidae</taxon>
        <taxon>Zootermopsis</taxon>
    </lineage>
</organism>
<dbReference type="eggNOG" id="KOG0188">
    <property type="taxonomic scope" value="Eukaryota"/>
</dbReference>
<dbReference type="Gene3D" id="3.30.930.10">
    <property type="entry name" value="Bira Bifunctional Protein, Domain 2"/>
    <property type="match status" value="1"/>
</dbReference>
<keyword evidence="12 15" id="KW-0030">Aminoacyl-tRNA synthetase</keyword>
<dbReference type="AlphaFoldDB" id="A0A067QZS7"/>
<dbReference type="GO" id="GO:0008270">
    <property type="term" value="F:zinc ion binding"/>
    <property type="evidence" value="ECO:0007669"/>
    <property type="project" value="UniProtKB-UniRule"/>
</dbReference>
<feature type="binding site" evidence="15">
    <location>
        <position position="805"/>
    </location>
    <ligand>
        <name>Zn(2+)</name>
        <dbReference type="ChEBI" id="CHEBI:29105"/>
    </ligand>
</feature>
<dbReference type="GO" id="GO:0006419">
    <property type="term" value="P:alanyl-tRNA aminoacylation"/>
    <property type="evidence" value="ECO:0007669"/>
    <property type="project" value="InterPro"/>
</dbReference>
<evidence type="ECO:0000256" key="1">
    <source>
        <dbReference type="ARBA" id="ARBA00008429"/>
    </source>
</evidence>
<evidence type="ECO:0000256" key="15">
    <source>
        <dbReference type="HAMAP-Rule" id="MF_03133"/>
    </source>
</evidence>
<evidence type="ECO:0000259" key="16">
    <source>
        <dbReference type="PROSITE" id="PS50860"/>
    </source>
</evidence>
<dbReference type="PANTHER" id="PTHR11777:SF9">
    <property type="entry name" value="ALANINE--TRNA LIGASE, CYTOPLASMIC"/>
    <property type="match status" value="1"/>
</dbReference>
<evidence type="ECO:0000256" key="9">
    <source>
        <dbReference type="ARBA" id="ARBA00022840"/>
    </source>
</evidence>
<dbReference type="CDD" id="cd00673">
    <property type="entry name" value="AlaRS_core"/>
    <property type="match status" value="1"/>
</dbReference>
<evidence type="ECO:0000256" key="11">
    <source>
        <dbReference type="ARBA" id="ARBA00022917"/>
    </source>
</evidence>
<accession>A0A067QZS7</accession>
<keyword evidence="7 15" id="KW-0547">Nucleotide-binding</keyword>
<dbReference type="SMART" id="SM00863">
    <property type="entry name" value="tRNA_SAD"/>
    <property type="match status" value="1"/>
</dbReference>
<dbReference type="Gene3D" id="3.30.980.10">
    <property type="entry name" value="Threonyl-trna Synthetase, Chain A, domain 2"/>
    <property type="match status" value="1"/>
</dbReference>
<dbReference type="FunCoup" id="A0A067QZS7">
    <property type="interactions" value="417"/>
</dbReference>
<comment type="subunit">
    <text evidence="15">Monomer.</text>
</comment>
<dbReference type="InterPro" id="IPR023033">
    <property type="entry name" value="Ala_tRNA_ligase_euk/bac"/>
</dbReference>
<evidence type="ECO:0000256" key="4">
    <source>
        <dbReference type="ARBA" id="ARBA00022555"/>
    </source>
</evidence>
<comment type="catalytic activity">
    <reaction evidence="14 15">
        <text>tRNA(Ala) + L-alanine + ATP = L-alanyl-tRNA(Ala) + AMP + diphosphate</text>
        <dbReference type="Rhea" id="RHEA:12540"/>
        <dbReference type="Rhea" id="RHEA-COMP:9657"/>
        <dbReference type="Rhea" id="RHEA-COMP:9923"/>
        <dbReference type="ChEBI" id="CHEBI:30616"/>
        <dbReference type="ChEBI" id="CHEBI:33019"/>
        <dbReference type="ChEBI" id="CHEBI:57972"/>
        <dbReference type="ChEBI" id="CHEBI:78442"/>
        <dbReference type="ChEBI" id="CHEBI:78497"/>
        <dbReference type="ChEBI" id="CHEBI:456215"/>
        <dbReference type="EC" id="6.1.1.7"/>
    </reaction>
</comment>
<feature type="binding site" evidence="15">
    <location>
        <position position="697"/>
    </location>
    <ligand>
        <name>Zn(2+)</name>
        <dbReference type="ChEBI" id="CHEBI:29105"/>
    </ligand>
</feature>
<evidence type="ECO:0000313" key="18">
    <source>
        <dbReference type="Proteomes" id="UP000027135"/>
    </source>
</evidence>
<dbReference type="PANTHER" id="PTHR11777">
    <property type="entry name" value="ALANYL-TRNA SYNTHETASE"/>
    <property type="match status" value="1"/>
</dbReference>
<evidence type="ECO:0000256" key="2">
    <source>
        <dbReference type="ARBA" id="ARBA00013168"/>
    </source>
</evidence>
<evidence type="ECO:0000256" key="5">
    <source>
        <dbReference type="ARBA" id="ARBA00022598"/>
    </source>
</evidence>
<keyword evidence="18" id="KW-1185">Reference proteome</keyword>
<dbReference type="SUPFAM" id="SSF101353">
    <property type="entry name" value="Putative anticodon-binding domain of alanyl-tRNA synthetase (AlaRS)"/>
    <property type="match status" value="2"/>
</dbReference>
<reference evidence="17 18" key="1">
    <citation type="journal article" date="2014" name="Nat. Commun.">
        <title>Molecular traces of alternative social organization in a termite genome.</title>
        <authorList>
            <person name="Terrapon N."/>
            <person name="Li C."/>
            <person name="Robertson H.M."/>
            <person name="Ji L."/>
            <person name="Meng X."/>
            <person name="Booth W."/>
            <person name="Chen Z."/>
            <person name="Childers C.P."/>
            <person name="Glastad K.M."/>
            <person name="Gokhale K."/>
            <person name="Gowin J."/>
            <person name="Gronenberg W."/>
            <person name="Hermansen R.A."/>
            <person name="Hu H."/>
            <person name="Hunt B.G."/>
            <person name="Huylmans A.K."/>
            <person name="Khalil S.M."/>
            <person name="Mitchell R.D."/>
            <person name="Munoz-Torres M.C."/>
            <person name="Mustard J.A."/>
            <person name="Pan H."/>
            <person name="Reese J.T."/>
            <person name="Scharf M.E."/>
            <person name="Sun F."/>
            <person name="Vogel H."/>
            <person name="Xiao J."/>
            <person name="Yang W."/>
            <person name="Yang Z."/>
            <person name="Yang Z."/>
            <person name="Zhou J."/>
            <person name="Zhu J."/>
            <person name="Brent C.S."/>
            <person name="Elsik C.G."/>
            <person name="Goodisman M.A."/>
            <person name="Liberles D.A."/>
            <person name="Roe R.M."/>
            <person name="Vargo E.L."/>
            <person name="Vilcinskas A."/>
            <person name="Wang J."/>
            <person name="Bornberg-Bauer E."/>
            <person name="Korb J."/>
            <person name="Zhang G."/>
            <person name="Liebig J."/>
        </authorList>
    </citation>
    <scope>NUCLEOTIDE SEQUENCE [LARGE SCALE GENOMIC DNA]</scope>
    <source>
        <tissue evidence="17">Whole organism</tissue>
    </source>
</reference>
<comment type="similarity">
    <text evidence="1">Belongs to the class-II aminoacyl-tRNA synthetase family. Alax-L subfamily.</text>
</comment>
<dbReference type="FunFam" id="3.30.980.10:FF:000004">
    <property type="entry name" value="Alanine--tRNA ligase, cytoplasmic"/>
    <property type="match status" value="1"/>
</dbReference>
<keyword evidence="9 15" id="KW-0067">ATP-binding</keyword>
<dbReference type="InParanoid" id="A0A067QZS7"/>
<dbReference type="Pfam" id="PF07973">
    <property type="entry name" value="tRNA_SAD"/>
    <property type="match status" value="1"/>
</dbReference>
<comment type="domain">
    <text evidence="15">Consists of three domains; the N-terminal catalytic domain, the editing domain and the C-terminal C-Ala domain. The editing domain removes incorrectly charged amino acids, while the C-Ala domain, along with tRNA(Ala), serves as a bridge to cooperatively bring together the editing and aminoacylation centers thus stimulating deacylation of misacylated tRNAs.</text>
</comment>
<dbReference type="EMBL" id="KK852807">
    <property type="protein sequence ID" value="KDR16062.1"/>
    <property type="molecule type" value="Genomic_DNA"/>
</dbReference>
<evidence type="ECO:0000256" key="3">
    <source>
        <dbReference type="ARBA" id="ARBA00017959"/>
    </source>
</evidence>
<keyword evidence="10 15" id="KW-0694">RNA-binding</keyword>
<keyword evidence="11 15" id="KW-0648">Protein biosynthesis</keyword>
<dbReference type="PROSITE" id="PS50860">
    <property type="entry name" value="AA_TRNA_LIGASE_II_ALA"/>
    <property type="match status" value="1"/>
</dbReference>
<dbReference type="GO" id="GO:0002161">
    <property type="term" value="F:aminoacyl-tRNA deacylase activity"/>
    <property type="evidence" value="ECO:0007669"/>
    <property type="project" value="TreeGrafter"/>
</dbReference>
<dbReference type="HAMAP" id="MF_00036_B">
    <property type="entry name" value="Ala_tRNA_synth_B"/>
    <property type="match status" value="1"/>
</dbReference>
<evidence type="ECO:0000256" key="6">
    <source>
        <dbReference type="ARBA" id="ARBA00022723"/>
    </source>
</evidence>
<comment type="cofactor">
    <cofactor evidence="15">
        <name>Zn(2+)</name>
        <dbReference type="ChEBI" id="CHEBI:29105"/>
    </cofactor>
    <text evidence="15">Binds 1 zinc ion per subunit.</text>
</comment>
<dbReference type="GO" id="GO:0005524">
    <property type="term" value="F:ATP binding"/>
    <property type="evidence" value="ECO:0007669"/>
    <property type="project" value="UniProtKB-UniRule"/>
</dbReference>
<dbReference type="STRING" id="136037.A0A067QZS7"/>
<dbReference type="GO" id="GO:0005739">
    <property type="term" value="C:mitochondrion"/>
    <property type="evidence" value="ECO:0007669"/>
    <property type="project" value="TreeGrafter"/>
</dbReference>
<keyword evidence="4 15" id="KW-0820">tRNA-binding</keyword>
<dbReference type="FunFam" id="3.30.930.10:FF:000011">
    <property type="entry name" value="Alanine--tRNA ligase, cytoplasmic"/>
    <property type="match status" value="1"/>
</dbReference>
<keyword evidence="8 15" id="KW-0862">Zinc</keyword>
<keyword evidence="6 15" id="KW-0479">Metal-binding</keyword>
<keyword evidence="5 15" id="KW-0436">Ligase</keyword>
<feature type="domain" description="Alanyl-transfer RNA synthetases family profile" evidence="16">
    <location>
        <begin position="37"/>
        <end position="848"/>
    </location>
</feature>
<evidence type="ECO:0000256" key="12">
    <source>
        <dbReference type="ARBA" id="ARBA00023146"/>
    </source>
</evidence>
<evidence type="ECO:0000256" key="8">
    <source>
        <dbReference type="ARBA" id="ARBA00022833"/>
    </source>
</evidence>
<dbReference type="Gene3D" id="2.40.30.130">
    <property type="match status" value="1"/>
</dbReference>
<dbReference type="InterPro" id="IPR018162">
    <property type="entry name" value="Ala-tRNA-ligase_IIc_anticod-bd"/>
</dbReference>
<proteinExistence type="inferred from homology"/>
<dbReference type="GO" id="GO:0000049">
    <property type="term" value="F:tRNA binding"/>
    <property type="evidence" value="ECO:0007669"/>
    <property type="project" value="UniProtKB-KW"/>
</dbReference>
<dbReference type="InterPro" id="IPR018164">
    <property type="entry name" value="Ala-tRNA-synth_IIc_N"/>
</dbReference>
<dbReference type="InterPro" id="IPR045864">
    <property type="entry name" value="aa-tRNA-synth_II/BPL/LPL"/>
</dbReference>
<dbReference type="Pfam" id="PF01411">
    <property type="entry name" value="tRNA-synt_2c"/>
    <property type="match status" value="2"/>
</dbReference>
<name>A0A067QZS7_ZOONE</name>
<feature type="binding site" evidence="15">
    <location>
        <position position="701"/>
    </location>
    <ligand>
        <name>Zn(2+)</name>
        <dbReference type="ChEBI" id="CHEBI:29105"/>
    </ligand>
</feature>